<evidence type="ECO:0000256" key="1">
    <source>
        <dbReference type="SAM" id="MobiDB-lite"/>
    </source>
</evidence>
<evidence type="ECO:0000313" key="3">
    <source>
        <dbReference type="Proteomes" id="UP001597052"/>
    </source>
</evidence>
<dbReference type="Proteomes" id="UP001597052">
    <property type="component" value="Unassembled WGS sequence"/>
</dbReference>
<comment type="caution">
    <text evidence="2">The sequence shown here is derived from an EMBL/GenBank/DDBJ whole genome shotgun (WGS) entry which is preliminary data.</text>
</comment>
<dbReference type="RefSeq" id="WP_256395755.1">
    <property type="nucleotide sequence ID" value="NZ_JANHDJ010000002.1"/>
</dbReference>
<sequence>MNDPDDYYRTLAEDRQKRWRPRSTDDAVDRAAAAIGEPLSPPDVDHV</sequence>
<protein>
    <submittedName>
        <fullName evidence="2">Uncharacterized protein</fullName>
    </submittedName>
</protein>
<dbReference type="EMBL" id="JBHUDM010000002">
    <property type="protein sequence ID" value="MFD1641864.1"/>
    <property type="molecule type" value="Genomic_DNA"/>
</dbReference>
<feature type="compositionally biased region" description="Basic and acidic residues" evidence="1">
    <location>
        <begin position="1"/>
        <end position="29"/>
    </location>
</feature>
<gene>
    <name evidence="2" type="ORF">ACFSBW_08255</name>
</gene>
<proteinExistence type="predicted"/>
<dbReference type="AlphaFoldDB" id="A0ABD6D9N3"/>
<evidence type="ECO:0000313" key="2">
    <source>
        <dbReference type="EMBL" id="MFD1641864.1"/>
    </source>
</evidence>
<keyword evidence="3" id="KW-1185">Reference proteome</keyword>
<feature type="region of interest" description="Disordered" evidence="1">
    <location>
        <begin position="1"/>
        <end position="47"/>
    </location>
</feature>
<name>A0ABD6D9N3_9EURY</name>
<reference evidence="2 3" key="1">
    <citation type="journal article" date="2019" name="Int. J. Syst. Evol. Microbiol.">
        <title>The Global Catalogue of Microorganisms (GCM) 10K type strain sequencing project: providing services to taxonomists for standard genome sequencing and annotation.</title>
        <authorList>
            <consortium name="The Broad Institute Genomics Platform"/>
            <consortium name="The Broad Institute Genome Sequencing Center for Infectious Disease"/>
            <person name="Wu L."/>
            <person name="Ma J."/>
        </authorList>
    </citation>
    <scope>NUCLEOTIDE SEQUENCE [LARGE SCALE GENOMIC DNA]</scope>
    <source>
        <strain evidence="2 3">CGMCC 1.10593</strain>
    </source>
</reference>
<organism evidence="2 3">
    <name type="scientific">Halohasta litorea</name>
    <dbReference type="NCBI Taxonomy" id="869891"/>
    <lineage>
        <taxon>Archaea</taxon>
        <taxon>Methanobacteriati</taxon>
        <taxon>Methanobacteriota</taxon>
        <taxon>Stenosarchaea group</taxon>
        <taxon>Halobacteria</taxon>
        <taxon>Halobacteriales</taxon>
        <taxon>Haloferacaceae</taxon>
        <taxon>Halohasta</taxon>
    </lineage>
</organism>
<accession>A0ABD6D9N3</accession>